<feature type="compositionally biased region" description="Basic residues" evidence="1">
    <location>
        <begin position="7"/>
        <end position="18"/>
    </location>
</feature>
<dbReference type="KEGG" id="apln:108738456"/>
<dbReference type="RefSeq" id="XP_018327383.1">
    <property type="nucleotide sequence ID" value="XM_018471881.1"/>
</dbReference>
<evidence type="ECO:0000256" key="1">
    <source>
        <dbReference type="SAM" id="MobiDB-lite"/>
    </source>
</evidence>
<name>A0A1W4X4S6_AGRPL</name>
<dbReference type="Proteomes" id="UP000192223">
    <property type="component" value="Unplaced"/>
</dbReference>
<feature type="region of interest" description="Disordered" evidence="1">
    <location>
        <begin position="210"/>
        <end position="279"/>
    </location>
</feature>
<proteinExistence type="predicted"/>
<protein>
    <submittedName>
        <fullName evidence="3">Uncharacterized protein LOC108738456 isoform X1</fullName>
    </submittedName>
</protein>
<dbReference type="AlphaFoldDB" id="A0A1W4X4S6"/>
<evidence type="ECO:0000313" key="3">
    <source>
        <dbReference type="RefSeq" id="XP_018327383.1"/>
    </source>
</evidence>
<dbReference type="InParanoid" id="A0A1W4X4S6"/>
<accession>A0A1W4X4S6</accession>
<organism evidence="2 3">
    <name type="scientific">Agrilus planipennis</name>
    <name type="common">Emerald ash borer</name>
    <name type="synonym">Agrilus marcopoli</name>
    <dbReference type="NCBI Taxonomy" id="224129"/>
    <lineage>
        <taxon>Eukaryota</taxon>
        <taxon>Metazoa</taxon>
        <taxon>Ecdysozoa</taxon>
        <taxon>Arthropoda</taxon>
        <taxon>Hexapoda</taxon>
        <taxon>Insecta</taxon>
        <taxon>Pterygota</taxon>
        <taxon>Neoptera</taxon>
        <taxon>Endopterygota</taxon>
        <taxon>Coleoptera</taxon>
        <taxon>Polyphaga</taxon>
        <taxon>Elateriformia</taxon>
        <taxon>Buprestoidea</taxon>
        <taxon>Buprestidae</taxon>
        <taxon>Agrilinae</taxon>
        <taxon>Agrilus</taxon>
    </lineage>
</organism>
<gene>
    <name evidence="3" type="primary">LOC108738456</name>
</gene>
<keyword evidence="2" id="KW-1185">Reference proteome</keyword>
<sequence>MSNNKNSRQKSQLRKRLRQSGEITSGSAKDKPIQFLLVNNRNTTKQVIVRIVFGKYTAAGITHKEALVDGQCLRVHVKPIEEKIIKKLLQKKPPVQLKQSHLKRGRKQLGLSERLKSRIQSKSLQRKRKNGQRVSLRNTRNFIQSQRILLRSRSRNPNKRFVNFIAIPIKNRKKPRSMSTDSETEKCDPLNISTKTEEIVAFDEVKSFLPIDEPPCSESNEKESDADPLGYENDPLSDSELPQTTEESKPTFEKFNGQSTPLRTYAGKRPRKSSLVSEVEGIKKPKIDDTDSEDLETLLAGAPKTEEEKQNKDQLDNGDYTAELEEEKASKSNTVNGNVIVDDGCFYTLVCRTGRPGRKRILKNNLGFEKLMHQLKLIRLPAPNWKIKIFVTRDQQISEITFANKLPNERCVKFSRSSITYVITFNSQVVTLVGAPSSIDSPSDITRLLEILNTLDDDDPLIEYNPSTK</sequence>
<reference evidence="3" key="1">
    <citation type="submission" date="2025-08" db="UniProtKB">
        <authorList>
            <consortium name="RefSeq"/>
        </authorList>
    </citation>
    <scope>IDENTIFICATION</scope>
    <source>
        <tissue evidence="3">Entire body</tissue>
    </source>
</reference>
<dbReference type="OrthoDB" id="7791654at2759"/>
<dbReference type="GeneID" id="108738456"/>
<evidence type="ECO:0000313" key="2">
    <source>
        <dbReference type="Proteomes" id="UP000192223"/>
    </source>
</evidence>
<feature type="region of interest" description="Disordered" evidence="1">
    <location>
        <begin position="1"/>
        <end position="26"/>
    </location>
</feature>